<dbReference type="SMART" id="SM00487">
    <property type="entry name" value="DEXDc"/>
    <property type="match status" value="1"/>
</dbReference>
<evidence type="ECO:0000313" key="17">
    <source>
        <dbReference type="Proteomes" id="UP000244090"/>
    </source>
</evidence>
<comment type="similarity">
    <text evidence="7 11">Belongs to the DEAD box helicase family.</text>
</comment>
<dbReference type="InterPro" id="IPR027417">
    <property type="entry name" value="P-loop_NTPase"/>
</dbReference>
<feature type="compositionally biased region" description="Basic residues" evidence="12">
    <location>
        <begin position="423"/>
        <end position="436"/>
    </location>
</feature>
<reference evidence="16 17" key="1">
    <citation type="submission" date="2018-04" db="EMBL/GenBank/DDBJ databases">
        <title>Genomic Encyclopedia of Archaeal and Bacterial Type Strains, Phase II (KMG-II): from individual species to whole genera.</title>
        <authorList>
            <person name="Goeker M."/>
        </authorList>
    </citation>
    <scope>NUCLEOTIDE SEQUENCE [LARGE SCALE GENOMIC DNA]</scope>
    <source>
        <strain evidence="16 17">DSM 25731</strain>
    </source>
</reference>
<dbReference type="Proteomes" id="UP000244090">
    <property type="component" value="Unassembled WGS sequence"/>
</dbReference>
<evidence type="ECO:0000256" key="1">
    <source>
        <dbReference type="ARBA" id="ARBA00012552"/>
    </source>
</evidence>
<evidence type="ECO:0000259" key="14">
    <source>
        <dbReference type="PROSITE" id="PS51194"/>
    </source>
</evidence>
<dbReference type="PROSITE" id="PS00039">
    <property type="entry name" value="DEAD_ATP_HELICASE"/>
    <property type="match status" value="1"/>
</dbReference>
<evidence type="ECO:0000256" key="2">
    <source>
        <dbReference type="ARBA" id="ARBA00022490"/>
    </source>
</evidence>
<dbReference type="GO" id="GO:0005829">
    <property type="term" value="C:cytosol"/>
    <property type="evidence" value="ECO:0007669"/>
    <property type="project" value="TreeGrafter"/>
</dbReference>
<dbReference type="InterPro" id="IPR044742">
    <property type="entry name" value="DEAD/DEAH_RhlB"/>
</dbReference>
<dbReference type="PANTHER" id="PTHR47959:SF13">
    <property type="entry name" value="ATP-DEPENDENT RNA HELICASE RHLE"/>
    <property type="match status" value="1"/>
</dbReference>
<feature type="region of interest" description="Disordered" evidence="12">
    <location>
        <begin position="373"/>
        <end position="436"/>
    </location>
</feature>
<dbReference type="InterPro" id="IPR001650">
    <property type="entry name" value="Helicase_C-like"/>
</dbReference>
<evidence type="ECO:0000313" key="16">
    <source>
        <dbReference type="EMBL" id="PTX61682.1"/>
    </source>
</evidence>
<protein>
    <recommendedName>
        <fullName evidence="9">DEAD-box ATP-dependent RNA helicase RhpA</fullName>
        <ecNumber evidence="1">3.6.4.13</ecNumber>
    </recommendedName>
</protein>
<evidence type="ECO:0000256" key="12">
    <source>
        <dbReference type="SAM" id="MobiDB-lite"/>
    </source>
</evidence>
<feature type="domain" description="DEAD-box RNA helicase Q" evidence="15">
    <location>
        <begin position="1"/>
        <end position="29"/>
    </location>
</feature>
<dbReference type="GO" id="GO:0016787">
    <property type="term" value="F:hydrolase activity"/>
    <property type="evidence" value="ECO:0007669"/>
    <property type="project" value="UniProtKB-KW"/>
</dbReference>
<evidence type="ECO:0000259" key="13">
    <source>
        <dbReference type="PROSITE" id="PS51192"/>
    </source>
</evidence>
<evidence type="ECO:0000256" key="5">
    <source>
        <dbReference type="ARBA" id="ARBA00022806"/>
    </source>
</evidence>
<organism evidence="16 17">
    <name type="scientific">Kordia periserrulae</name>
    <dbReference type="NCBI Taxonomy" id="701523"/>
    <lineage>
        <taxon>Bacteria</taxon>
        <taxon>Pseudomonadati</taxon>
        <taxon>Bacteroidota</taxon>
        <taxon>Flavobacteriia</taxon>
        <taxon>Flavobacteriales</taxon>
        <taxon>Flavobacteriaceae</taxon>
        <taxon>Kordia</taxon>
    </lineage>
</organism>
<sequence>MSFKSLGLSDALLRAISKKGYTTPSPIQAKAIPLVLERKDVLASAQTGTGKTAGFTLPILQLLSQEPPLRRRPIRALILTPTRELAAQVYANVQEYSTFLDIRSTVIFGGVNAKPQIRTLRNGVDILVATPGRLLDLHSQNALSLAKVEMLVLDEADRMLDMGFLRDIKRVIDLMPKRRQNLLFSATFSKDIKKLANSILHNPVSVEATPENTTAEKVNQIVYKVNKPEKTNVLIKLISDGNWSQVLVFTRTKHGANRLTKKLISNHISAAAIHGNKTQNARTKALSGFKKGDIRILVATDIAARGLDIPLLPFVINYELPNVPEDYVHRIGRTGRAGASGDAISLVSAEEYEYVRGIEKLLGEKLITEEIEGFEADPNYTPPPKQERSQRSRNQTKSSSKGTSSRNQNSRKPSNSGSTSSNNKRKNSRSRNRKRD</sequence>
<dbReference type="GO" id="GO:0042255">
    <property type="term" value="P:ribosome assembly"/>
    <property type="evidence" value="ECO:0007669"/>
    <property type="project" value="UniProtKB-ARBA"/>
</dbReference>
<dbReference type="RefSeq" id="WP_108114895.1">
    <property type="nucleotide sequence ID" value="NZ_QBKT01000004.1"/>
</dbReference>
<dbReference type="GO" id="GO:0003724">
    <property type="term" value="F:RNA helicase activity"/>
    <property type="evidence" value="ECO:0007669"/>
    <property type="project" value="UniProtKB-EC"/>
</dbReference>
<feature type="domain" description="Helicase C-terminal" evidence="14">
    <location>
        <begin position="217"/>
        <end position="379"/>
    </location>
</feature>
<comment type="caution">
    <text evidence="16">The sequence shown here is derived from an EMBL/GenBank/DDBJ whole genome shotgun (WGS) entry which is preliminary data.</text>
</comment>
<evidence type="ECO:0000259" key="15">
    <source>
        <dbReference type="PROSITE" id="PS51195"/>
    </source>
</evidence>
<dbReference type="EC" id="3.6.4.13" evidence="1"/>
<dbReference type="SMART" id="SM00490">
    <property type="entry name" value="HELICc"/>
    <property type="match status" value="1"/>
</dbReference>
<feature type="short sequence motif" description="Q motif" evidence="10">
    <location>
        <begin position="1"/>
        <end position="29"/>
    </location>
</feature>
<dbReference type="FunFam" id="3.40.50.300:FF:000468">
    <property type="entry name" value="ATP-dependent RNA helicase RhlE"/>
    <property type="match status" value="1"/>
</dbReference>
<accession>A0A2T6C036</accession>
<evidence type="ECO:0000256" key="3">
    <source>
        <dbReference type="ARBA" id="ARBA00022741"/>
    </source>
</evidence>
<dbReference type="OrthoDB" id="9785240at2"/>
<dbReference type="InterPro" id="IPR014014">
    <property type="entry name" value="RNA_helicase_DEAD_Q_motif"/>
</dbReference>
<dbReference type="EMBL" id="QBKT01000004">
    <property type="protein sequence ID" value="PTX61682.1"/>
    <property type="molecule type" value="Genomic_DNA"/>
</dbReference>
<evidence type="ECO:0000256" key="9">
    <source>
        <dbReference type="ARBA" id="ARBA00074363"/>
    </source>
</evidence>
<dbReference type="PROSITE" id="PS51192">
    <property type="entry name" value="HELICASE_ATP_BIND_1"/>
    <property type="match status" value="1"/>
</dbReference>
<evidence type="ECO:0000256" key="4">
    <source>
        <dbReference type="ARBA" id="ARBA00022801"/>
    </source>
</evidence>
<keyword evidence="5 11" id="KW-0347">Helicase</keyword>
<keyword evidence="4 11" id="KW-0378">Hydrolase</keyword>
<dbReference type="PANTHER" id="PTHR47959">
    <property type="entry name" value="ATP-DEPENDENT RNA HELICASE RHLE-RELATED"/>
    <property type="match status" value="1"/>
</dbReference>
<dbReference type="FunFam" id="3.40.50.300:FF:000108">
    <property type="entry name" value="ATP-dependent RNA helicase RhlE"/>
    <property type="match status" value="1"/>
</dbReference>
<evidence type="ECO:0000256" key="10">
    <source>
        <dbReference type="PROSITE-ProRule" id="PRU00552"/>
    </source>
</evidence>
<gene>
    <name evidence="16" type="ORF">C8N46_104326</name>
</gene>
<dbReference type="InterPro" id="IPR011545">
    <property type="entry name" value="DEAD/DEAH_box_helicase_dom"/>
</dbReference>
<dbReference type="CDD" id="cd00268">
    <property type="entry name" value="DEADc"/>
    <property type="match status" value="1"/>
</dbReference>
<dbReference type="InterPro" id="IPR000629">
    <property type="entry name" value="RNA-helicase_DEAD-box_CS"/>
</dbReference>
<dbReference type="InterPro" id="IPR050079">
    <property type="entry name" value="DEAD_box_RNA_helicase"/>
</dbReference>
<dbReference type="PROSITE" id="PS51195">
    <property type="entry name" value="Q_MOTIF"/>
    <property type="match status" value="1"/>
</dbReference>
<dbReference type="SUPFAM" id="SSF52540">
    <property type="entry name" value="P-loop containing nucleoside triphosphate hydrolases"/>
    <property type="match status" value="1"/>
</dbReference>
<dbReference type="GO" id="GO:0005524">
    <property type="term" value="F:ATP binding"/>
    <property type="evidence" value="ECO:0007669"/>
    <property type="project" value="UniProtKB-KW"/>
</dbReference>
<keyword evidence="17" id="KW-1185">Reference proteome</keyword>
<evidence type="ECO:0000256" key="8">
    <source>
        <dbReference type="ARBA" id="ARBA00047984"/>
    </source>
</evidence>
<name>A0A2T6C036_9FLAO</name>
<dbReference type="AlphaFoldDB" id="A0A2T6C036"/>
<dbReference type="CDD" id="cd18787">
    <property type="entry name" value="SF2_C_DEAD"/>
    <property type="match status" value="1"/>
</dbReference>
<dbReference type="Pfam" id="PF00270">
    <property type="entry name" value="DEAD"/>
    <property type="match status" value="1"/>
</dbReference>
<keyword evidence="2" id="KW-0963">Cytoplasm</keyword>
<dbReference type="GO" id="GO:0009266">
    <property type="term" value="P:response to temperature stimulus"/>
    <property type="evidence" value="ECO:0007669"/>
    <property type="project" value="UniProtKB-ARBA"/>
</dbReference>
<proteinExistence type="inferred from homology"/>
<keyword evidence="3 11" id="KW-0547">Nucleotide-binding</keyword>
<evidence type="ECO:0000256" key="6">
    <source>
        <dbReference type="ARBA" id="ARBA00022840"/>
    </source>
</evidence>
<dbReference type="Pfam" id="PF00271">
    <property type="entry name" value="Helicase_C"/>
    <property type="match status" value="1"/>
</dbReference>
<feature type="compositionally biased region" description="Low complexity" evidence="12">
    <location>
        <begin position="410"/>
        <end position="422"/>
    </location>
</feature>
<dbReference type="PROSITE" id="PS51194">
    <property type="entry name" value="HELICASE_CTER"/>
    <property type="match status" value="1"/>
</dbReference>
<evidence type="ECO:0000256" key="11">
    <source>
        <dbReference type="RuleBase" id="RU000492"/>
    </source>
</evidence>
<comment type="catalytic activity">
    <reaction evidence="8">
        <text>ATP + H2O = ADP + phosphate + H(+)</text>
        <dbReference type="Rhea" id="RHEA:13065"/>
        <dbReference type="ChEBI" id="CHEBI:15377"/>
        <dbReference type="ChEBI" id="CHEBI:15378"/>
        <dbReference type="ChEBI" id="CHEBI:30616"/>
        <dbReference type="ChEBI" id="CHEBI:43474"/>
        <dbReference type="ChEBI" id="CHEBI:456216"/>
        <dbReference type="EC" id="3.6.4.13"/>
    </reaction>
</comment>
<keyword evidence="6 11" id="KW-0067">ATP-binding</keyword>
<feature type="domain" description="Helicase ATP-binding" evidence="13">
    <location>
        <begin position="32"/>
        <end position="206"/>
    </location>
</feature>
<evidence type="ECO:0000256" key="7">
    <source>
        <dbReference type="ARBA" id="ARBA00038437"/>
    </source>
</evidence>
<dbReference type="Gene3D" id="3.40.50.300">
    <property type="entry name" value="P-loop containing nucleotide triphosphate hydrolases"/>
    <property type="match status" value="2"/>
</dbReference>
<dbReference type="InterPro" id="IPR014001">
    <property type="entry name" value="Helicase_ATP-bd"/>
</dbReference>
<feature type="compositionally biased region" description="Polar residues" evidence="12">
    <location>
        <begin position="392"/>
        <end position="408"/>
    </location>
</feature>
<dbReference type="GO" id="GO:0003676">
    <property type="term" value="F:nucleic acid binding"/>
    <property type="evidence" value="ECO:0007669"/>
    <property type="project" value="InterPro"/>
</dbReference>